<dbReference type="PROSITE" id="PS50110">
    <property type="entry name" value="RESPONSE_REGULATORY"/>
    <property type="match status" value="1"/>
</dbReference>
<dbReference type="GO" id="GO:0000976">
    <property type="term" value="F:transcription cis-regulatory region binding"/>
    <property type="evidence" value="ECO:0007669"/>
    <property type="project" value="TreeGrafter"/>
</dbReference>
<evidence type="ECO:0000259" key="9">
    <source>
        <dbReference type="PROSITE" id="PS50110"/>
    </source>
</evidence>
<dbReference type="PANTHER" id="PTHR48111">
    <property type="entry name" value="REGULATOR OF RPOS"/>
    <property type="match status" value="1"/>
</dbReference>
<feature type="modified residue" description="4-aspartylphosphate" evidence="7">
    <location>
        <position position="53"/>
    </location>
</feature>
<dbReference type="Pfam" id="PF00072">
    <property type="entry name" value="Response_reg"/>
    <property type="match status" value="1"/>
</dbReference>
<dbReference type="GO" id="GO:0032993">
    <property type="term" value="C:protein-DNA complex"/>
    <property type="evidence" value="ECO:0007669"/>
    <property type="project" value="TreeGrafter"/>
</dbReference>
<dbReference type="Gene3D" id="1.10.10.10">
    <property type="entry name" value="Winged helix-like DNA-binding domain superfamily/Winged helix DNA-binding domain"/>
    <property type="match status" value="1"/>
</dbReference>
<dbReference type="RefSeq" id="WP_090926639.1">
    <property type="nucleotide sequence ID" value="NZ_FOTY01000008.1"/>
</dbReference>
<evidence type="ECO:0000256" key="5">
    <source>
        <dbReference type="ARBA" id="ARBA00023125"/>
    </source>
</evidence>
<reference evidence="11 12" key="1">
    <citation type="submission" date="2016-10" db="EMBL/GenBank/DDBJ databases">
        <authorList>
            <person name="de Groot N.N."/>
        </authorList>
    </citation>
    <scope>NUCLEOTIDE SEQUENCE [LARGE SCALE GENOMIC DNA]</scope>
    <source>
        <strain evidence="11 12">CGMCC 1.6134</strain>
    </source>
</reference>
<gene>
    <name evidence="11" type="ORF">SAMN04488054_10880</name>
</gene>
<feature type="domain" description="OmpR/PhoB-type" evidence="10">
    <location>
        <begin position="125"/>
        <end position="225"/>
    </location>
</feature>
<evidence type="ECO:0000256" key="2">
    <source>
        <dbReference type="ARBA" id="ARBA00022553"/>
    </source>
</evidence>
<evidence type="ECO:0000256" key="1">
    <source>
        <dbReference type="ARBA" id="ARBA00004496"/>
    </source>
</evidence>
<dbReference type="EMBL" id="FOTY01000008">
    <property type="protein sequence ID" value="SFL92676.1"/>
    <property type="molecule type" value="Genomic_DNA"/>
</dbReference>
<dbReference type="Gene3D" id="6.10.250.690">
    <property type="match status" value="1"/>
</dbReference>
<dbReference type="AlphaFoldDB" id="A0A1I4LPB8"/>
<evidence type="ECO:0000256" key="4">
    <source>
        <dbReference type="ARBA" id="ARBA00023015"/>
    </source>
</evidence>
<evidence type="ECO:0000313" key="11">
    <source>
        <dbReference type="EMBL" id="SFL92676.1"/>
    </source>
</evidence>
<dbReference type="Pfam" id="PF00486">
    <property type="entry name" value="Trans_reg_C"/>
    <property type="match status" value="1"/>
</dbReference>
<name>A0A1I4LPB8_9BACI</name>
<proteinExistence type="predicted"/>
<dbReference type="SMART" id="SM00862">
    <property type="entry name" value="Trans_reg_C"/>
    <property type="match status" value="1"/>
</dbReference>
<keyword evidence="2 7" id="KW-0597">Phosphoprotein</keyword>
<dbReference type="PANTHER" id="PTHR48111:SF54">
    <property type="entry name" value="STAGE 0 SPORULATION PROTEIN A HOMOLOG"/>
    <property type="match status" value="1"/>
</dbReference>
<dbReference type="FunFam" id="3.40.50.2300:FF:000001">
    <property type="entry name" value="DNA-binding response regulator PhoB"/>
    <property type="match status" value="1"/>
</dbReference>
<accession>A0A1I4LPB8</accession>
<dbReference type="GO" id="GO:0000156">
    <property type="term" value="F:phosphorelay response regulator activity"/>
    <property type="evidence" value="ECO:0007669"/>
    <property type="project" value="TreeGrafter"/>
</dbReference>
<dbReference type="GO" id="GO:0005829">
    <property type="term" value="C:cytosol"/>
    <property type="evidence" value="ECO:0007669"/>
    <property type="project" value="TreeGrafter"/>
</dbReference>
<dbReference type="FunFam" id="1.10.10.10:FF:000018">
    <property type="entry name" value="DNA-binding response regulator ResD"/>
    <property type="match status" value="1"/>
</dbReference>
<dbReference type="SUPFAM" id="SSF52172">
    <property type="entry name" value="CheY-like"/>
    <property type="match status" value="1"/>
</dbReference>
<evidence type="ECO:0000256" key="8">
    <source>
        <dbReference type="PROSITE-ProRule" id="PRU01091"/>
    </source>
</evidence>
<keyword evidence="12" id="KW-1185">Reference proteome</keyword>
<dbReference type="InterPro" id="IPR039420">
    <property type="entry name" value="WalR-like"/>
</dbReference>
<evidence type="ECO:0000259" key="10">
    <source>
        <dbReference type="PROSITE" id="PS51755"/>
    </source>
</evidence>
<feature type="domain" description="Response regulatory" evidence="9">
    <location>
        <begin position="4"/>
        <end position="118"/>
    </location>
</feature>
<dbReference type="PROSITE" id="PS51755">
    <property type="entry name" value="OMPR_PHOB"/>
    <property type="match status" value="1"/>
</dbReference>
<evidence type="ECO:0000313" key="12">
    <source>
        <dbReference type="Proteomes" id="UP000199668"/>
    </source>
</evidence>
<evidence type="ECO:0000256" key="6">
    <source>
        <dbReference type="ARBA" id="ARBA00023163"/>
    </source>
</evidence>
<organism evidence="11 12">
    <name type="scientific">Salibacterium qingdaonense</name>
    <dbReference type="NCBI Taxonomy" id="266892"/>
    <lineage>
        <taxon>Bacteria</taxon>
        <taxon>Bacillati</taxon>
        <taxon>Bacillota</taxon>
        <taxon>Bacilli</taxon>
        <taxon>Bacillales</taxon>
        <taxon>Bacillaceae</taxon>
    </lineage>
</organism>
<evidence type="ECO:0000256" key="3">
    <source>
        <dbReference type="ARBA" id="ARBA00023012"/>
    </source>
</evidence>
<dbReference type="GO" id="GO:0006355">
    <property type="term" value="P:regulation of DNA-templated transcription"/>
    <property type="evidence" value="ECO:0007669"/>
    <property type="project" value="InterPro"/>
</dbReference>
<dbReference type="InterPro" id="IPR001867">
    <property type="entry name" value="OmpR/PhoB-type_DNA-bd"/>
</dbReference>
<comment type="subcellular location">
    <subcellularLocation>
        <location evidence="1">Cytoplasm</location>
    </subcellularLocation>
</comment>
<feature type="DNA-binding region" description="OmpR/PhoB-type" evidence="8">
    <location>
        <begin position="125"/>
        <end position="225"/>
    </location>
</feature>
<dbReference type="Proteomes" id="UP000199668">
    <property type="component" value="Unassembled WGS sequence"/>
</dbReference>
<dbReference type="Gene3D" id="3.40.50.2300">
    <property type="match status" value="1"/>
</dbReference>
<dbReference type="SMART" id="SM00448">
    <property type="entry name" value="REC"/>
    <property type="match status" value="1"/>
</dbReference>
<dbReference type="InterPro" id="IPR011006">
    <property type="entry name" value="CheY-like_superfamily"/>
</dbReference>
<dbReference type="CDD" id="cd00383">
    <property type="entry name" value="trans_reg_C"/>
    <property type="match status" value="1"/>
</dbReference>
<evidence type="ECO:0000256" key="7">
    <source>
        <dbReference type="PROSITE-ProRule" id="PRU00169"/>
    </source>
</evidence>
<keyword evidence="6" id="KW-0804">Transcription</keyword>
<dbReference type="InterPro" id="IPR036388">
    <property type="entry name" value="WH-like_DNA-bd_sf"/>
</dbReference>
<sequence>MEAYVLVIEDEHPIRRMITIQLQRSGFEVKEAETGTHAMELMKDKTPDLVVLDIRLPDMDGFQVCELLYREYPDSAILILTALGQDMDKLTGLELGADDYMVKPFNPLELAARVRAILRRLHKGEPHHTSQGPFQLNEQSKQVLYNGIALDLTPTEYYLVSWFLHHPGQTFSRDQLLNEIWGEDYYGVPKSVDVHIRRLREKIEEIPAEPQWIETVWGMGYRWNEKL</sequence>
<keyword evidence="4" id="KW-0805">Transcription regulation</keyword>
<keyword evidence="3" id="KW-0902">Two-component regulatory system</keyword>
<dbReference type="InterPro" id="IPR001789">
    <property type="entry name" value="Sig_transdc_resp-reg_receiver"/>
</dbReference>
<keyword evidence="5 8" id="KW-0238">DNA-binding</keyword>
<dbReference type="STRING" id="266892.SAMN04488054_10880"/>
<dbReference type="OrthoDB" id="9790442at2"/>
<protein>
    <submittedName>
        <fullName evidence="11">DNA-binding response regulator, OmpR family, contains REC and winged-helix (WHTH) domain</fullName>
    </submittedName>
</protein>